<keyword evidence="3" id="KW-0804">Transcription</keyword>
<protein>
    <recommendedName>
        <fullName evidence="5">NAC domain-containing protein</fullName>
    </recommendedName>
</protein>
<dbReference type="InterPro" id="IPR003441">
    <property type="entry name" value="NAC-dom"/>
</dbReference>
<evidence type="ECO:0000256" key="4">
    <source>
        <dbReference type="ARBA" id="ARBA00023242"/>
    </source>
</evidence>
<comment type="caution">
    <text evidence="6">The sequence shown here is derived from an EMBL/GenBank/DDBJ whole genome shotgun (WGS) entry which is preliminary data.</text>
</comment>
<dbReference type="SUPFAM" id="SSF101941">
    <property type="entry name" value="NAC domain"/>
    <property type="match status" value="1"/>
</dbReference>
<gene>
    <name evidence="6" type="ORF">C2S53_009651</name>
</gene>
<feature type="domain" description="NAC" evidence="5">
    <location>
        <begin position="8"/>
        <end position="149"/>
    </location>
</feature>
<keyword evidence="2" id="KW-0238">DNA-binding</keyword>
<dbReference type="GO" id="GO:0003677">
    <property type="term" value="F:DNA binding"/>
    <property type="evidence" value="ECO:0007669"/>
    <property type="project" value="UniProtKB-KW"/>
</dbReference>
<dbReference type="Pfam" id="PF02365">
    <property type="entry name" value="NAM"/>
    <property type="match status" value="1"/>
</dbReference>
<dbReference type="GO" id="GO:0048731">
    <property type="term" value="P:system development"/>
    <property type="evidence" value="ECO:0007669"/>
    <property type="project" value="TreeGrafter"/>
</dbReference>
<dbReference type="PANTHER" id="PTHR31719:SF181">
    <property type="entry name" value="NAC DOMAIN-CONTAINING PROTEIN 104-LIKE"/>
    <property type="match status" value="1"/>
</dbReference>
<evidence type="ECO:0000256" key="3">
    <source>
        <dbReference type="ARBA" id="ARBA00023163"/>
    </source>
</evidence>
<organism evidence="6 7">
    <name type="scientific">Perilla frutescens var. hirtella</name>
    <name type="common">Perilla citriodora</name>
    <name type="synonym">Perilla setoyensis</name>
    <dbReference type="NCBI Taxonomy" id="608512"/>
    <lineage>
        <taxon>Eukaryota</taxon>
        <taxon>Viridiplantae</taxon>
        <taxon>Streptophyta</taxon>
        <taxon>Embryophyta</taxon>
        <taxon>Tracheophyta</taxon>
        <taxon>Spermatophyta</taxon>
        <taxon>Magnoliopsida</taxon>
        <taxon>eudicotyledons</taxon>
        <taxon>Gunneridae</taxon>
        <taxon>Pentapetalae</taxon>
        <taxon>asterids</taxon>
        <taxon>lamiids</taxon>
        <taxon>Lamiales</taxon>
        <taxon>Lamiaceae</taxon>
        <taxon>Nepetoideae</taxon>
        <taxon>Elsholtzieae</taxon>
        <taxon>Perilla</taxon>
    </lineage>
</organism>
<dbReference type="AlphaFoldDB" id="A0AAD4PC51"/>
<dbReference type="EMBL" id="SDAM02000055">
    <property type="protein sequence ID" value="KAH6833725.1"/>
    <property type="molecule type" value="Genomic_DNA"/>
</dbReference>
<evidence type="ECO:0000313" key="6">
    <source>
        <dbReference type="EMBL" id="KAH6833725.1"/>
    </source>
</evidence>
<keyword evidence="7" id="KW-1185">Reference proteome</keyword>
<dbReference type="PANTHER" id="PTHR31719">
    <property type="entry name" value="NAC TRANSCRIPTION FACTOR 56"/>
    <property type="match status" value="1"/>
</dbReference>
<dbReference type="GO" id="GO:0006355">
    <property type="term" value="P:regulation of DNA-templated transcription"/>
    <property type="evidence" value="ECO:0007669"/>
    <property type="project" value="InterPro"/>
</dbReference>
<accession>A0AAD4PC51</accession>
<name>A0AAD4PC51_PERFH</name>
<dbReference type="Proteomes" id="UP001190926">
    <property type="component" value="Unassembled WGS sequence"/>
</dbReference>
<dbReference type="InterPro" id="IPR036093">
    <property type="entry name" value="NAC_dom_sf"/>
</dbReference>
<evidence type="ECO:0000313" key="7">
    <source>
        <dbReference type="Proteomes" id="UP001190926"/>
    </source>
</evidence>
<dbReference type="Gene3D" id="2.170.150.80">
    <property type="entry name" value="NAC domain"/>
    <property type="match status" value="1"/>
</dbReference>
<reference evidence="6 7" key="1">
    <citation type="journal article" date="2021" name="Nat. Commun.">
        <title>Incipient diploidization of the medicinal plant Perilla within 10,000 years.</title>
        <authorList>
            <person name="Zhang Y."/>
            <person name="Shen Q."/>
            <person name="Leng L."/>
            <person name="Zhang D."/>
            <person name="Chen S."/>
            <person name="Shi Y."/>
            <person name="Ning Z."/>
            <person name="Chen S."/>
        </authorList>
    </citation>
    <scope>NUCLEOTIDE SEQUENCE [LARGE SCALE GENOMIC DNA]</scope>
    <source>
        <strain evidence="7">cv. PC099</strain>
    </source>
</reference>
<keyword evidence="1" id="KW-0805">Transcription regulation</keyword>
<evidence type="ECO:0000259" key="5">
    <source>
        <dbReference type="PROSITE" id="PS51005"/>
    </source>
</evidence>
<proteinExistence type="predicted"/>
<evidence type="ECO:0000256" key="2">
    <source>
        <dbReference type="ARBA" id="ARBA00023125"/>
    </source>
</evidence>
<dbReference type="PROSITE" id="PS51005">
    <property type="entry name" value="NAC"/>
    <property type="match status" value="1"/>
</dbReference>
<keyword evidence="4" id="KW-0539">Nucleus</keyword>
<evidence type="ECO:0000256" key="1">
    <source>
        <dbReference type="ARBA" id="ARBA00023015"/>
    </source>
</evidence>
<sequence length="191" mass="22430">MGEEKLVLPPGFEFDPTDEELVVNYLYRRAVNLPCYPNIIPHLDIYAAEPWDLHEKAFWSKNEWYFFSGMKQNRATRKGFWKEVGLSDAIFTSNGDEVGMKNYLVFWCDGVQTNWIMEEYHLLTNNSTSEMGQNQQDLKEWVVCRVREEKLVDFGEKIISDGDEGVELSYLDEVFFSMDDDQDEITFPSYI</sequence>